<evidence type="ECO:0000256" key="1">
    <source>
        <dbReference type="SAM" id="MobiDB-lite"/>
    </source>
</evidence>
<protein>
    <submittedName>
        <fullName evidence="3">Histone-lysine N-methyltransferase SUV39H2</fullName>
    </submittedName>
</protein>
<evidence type="ECO:0000259" key="2">
    <source>
        <dbReference type="Pfam" id="PF00729"/>
    </source>
</evidence>
<dbReference type="GO" id="GO:0032259">
    <property type="term" value="P:methylation"/>
    <property type="evidence" value="ECO:0007669"/>
    <property type="project" value="UniProtKB-KW"/>
</dbReference>
<dbReference type="SUPFAM" id="SSF88633">
    <property type="entry name" value="Positive stranded ssRNA viruses"/>
    <property type="match status" value="1"/>
</dbReference>
<dbReference type="InterPro" id="IPR029053">
    <property type="entry name" value="Viral_coat"/>
</dbReference>
<evidence type="ECO:0000313" key="3">
    <source>
        <dbReference type="EMBL" id="JAG01325.1"/>
    </source>
</evidence>
<feature type="region of interest" description="Disordered" evidence="1">
    <location>
        <begin position="1"/>
        <end position="33"/>
    </location>
</feature>
<reference evidence="3" key="1">
    <citation type="journal article" date="2014" name="PLoS ONE">
        <title>Transcriptome-Based Identification of ABC Transporters in the Western Tarnished Plant Bug Lygus hesperus.</title>
        <authorList>
            <person name="Hull J.J."/>
            <person name="Chaney K."/>
            <person name="Geib S.M."/>
            <person name="Fabrick J.A."/>
            <person name="Brent C.S."/>
            <person name="Walsh D."/>
            <person name="Lavine L.C."/>
        </authorList>
    </citation>
    <scope>NUCLEOTIDE SEQUENCE</scope>
</reference>
<feature type="compositionally biased region" description="Basic residues" evidence="1">
    <location>
        <begin position="14"/>
        <end position="27"/>
    </location>
</feature>
<reference evidence="3" key="2">
    <citation type="submission" date="2014-07" db="EMBL/GenBank/DDBJ databases">
        <authorList>
            <person name="Hull J."/>
        </authorList>
    </citation>
    <scope>NUCLEOTIDE SEQUENCE</scope>
</reference>
<dbReference type="Gene3D" id="2.60.120.20">
    <property type="match status" value="1"/>
</dbReference>
<dbReference type="GO" id="GO:0008168">
    <property type="term" value="F:methyltransferase activity"/>
    <property type="evidence" value="ECO:0007669"/>
    <property type="project" value="UniProtKB-KW"/>
</dbReference>
<sequence>PVRYTNANPPPVPPRRRGRGRGTRRGRNQGVARGMTVPGGSFHIFRDVEMLSLTAKDKVVVKYFTPGMTGLARLDYEAEKFSRYKITYVNISYVTTSSMTNAGKVSFGVLSEYTDAADKYGHDEIIKLRPSHSIASWKNATITLGPNIMPTLTQKCNEKSDDGIAFTFVALSSVDNRGNFKFSYQIEFSFPKP</sequence>
<feature type="domain" description="Icosahedral viral capsid protein S" evidence="2">
    <location>
        <begin position="65"/>
        <end position="140"/>
    </location>
</feature>
<dbReference type="InterPro" id="IPR000937">
    <property type="entry name" value="Capsid_prot_S-dom_vir"/>
</dbReference>
<accession>A0A0A9W902</accession>
<keyword evidence="3" id="KW-0808">Transferase</keyword>
<dbReference type="EMBL" id="GBHO01042279">
    <property type="protein sequence ID" value="JAG01325.1"/>
    <property type="molecule type" value="Transcribed_RNA"/>
</dbReference>
<feature type="non-terminal residue" evidence="3">
    <location>
        <position position="1"/>
    </location>
</feature>
<dbReference type="GO" id="GO:0005198">
    <property type="term" value="F:structural molecule activity"/>
    <property type="evidence" value="ECO:0007669"/>
    <property type="project" value="InterPro"/>
</dbReference>
<keyword evidence="3" id="KW-0489">Methyltransferase</keyword>
<proteinExistence type="predicted"/>
<dbReference type="AlphaFoldDB" id="A0A0A9W902"/>
<dbReference type="Pfam" id="PF00729">
    <property type="entry name" value="Viral_coat"/>
    <property type="match status" value="1"/>
</dbReference>
<name>A0A0A9W902_LYGHE</name>
<organism evidence="3">
    <name type="scientific">Lygus hesperus</name>
    <name type="common">Western plant bug</name>
    <dbReference type="NCBI Taxonomy" id="30085"/>
    <lineage>
        <taxon>Eukaryota</taxon>
        <taxon>Metazoa</taxon>
        <taxon>Ecdysozoa</taxon>
        <taxon>Arthropoda</taxon>
        <taxon>Hexapoda</taxon>
        <taxon>Insecta</taxon>
        <taxon>Pterygota</taxon>
        <taxon>Neoptera</taxon>
        <taxon>Paraneoptera</taxon>
        <taxon>Hemiptera</taxon>
        <taxon>Heteroptera</taxon>
        <taxon>Panheteroptera</taxon>
        <taxon>Cimicomorpha</taxon>
        <taxon>Miridae</taxon>
        <taxon>Mirini</taxon>
        <taxon>Lygus</taxon>
    </lineage>
</organism>
<gene>
    <name evidence="3" type="primary">suv39h2</name>
    <name evidence="3" type="ORF">CM83_1227</name>
</gene>